<dbReference type="GO" id="GO:1903785">
    <property type="term" value="P:L-valine transmembrane transport"/>
    <property type="evidence" value="ECO:0007669"/>
    <property type="project" value="TreeGrafter"/>
</dbReference>
<evidence type="ECO:0000256" key="5">
    <source>
        <dbReference type="ARBA" id="ARBA00022692"/>
    </source>
</evidence>
<dbReference type="InterPro" id="IPR011606">
    <property type="entry name" value="Brnchd-chn_aa_trnsp_permease"/>
</dbReference>
<dbReference type="RefSeq" id="WP_308732266.1">
    <property type="nucleotide sequence ID" value="NZ_JAJEQN010000041.1"/>
</dbReference>
<evidence type="ECO:0000256" key="1">
    <source>
        <dbReference type="ARBA" id="ARBA00004651"/>
    </source>
</evidence>
<evidence type="ECO:0000256" key="2">
    <source>
        <dbReference type="ARBA" id="ARBA00010735"/>
    </source>
</evidence>
<comment type="subcellular location">
    <subcellularLocation>
        <location evidence="1">Cell membrane</location>
        <topology evidence="1">Multi-pass membrane protein</topology>
    </subcellularLocation>
</comment>
<keyword evidence="3" id="KW-0813">Transport</keyword>
<dbReference type="Proteomes" id="UP001198200">
    <property type="component" value="Unassembled WGS sequence"/>
</dbReference>
<evidence type="ECO:0000313" key="9">
    <source>
        <dbReference type="EMBL" id="MCC2222613.1"/>
    </source>
</evidence>
<proteinExistence type="inferred from homology"/>
<name>A0AAE3E6K0_9FIRM</name>
<keyword evidence="7 8" id="KW-0472">Membrane</keyword>
<feature type="transmembrane region" description="Helical" evidence="8">
    <location>
        <begin position="12"/>
        <end position="32"/>
    </location>
</feature>
<dbReference type="EMBL" id="JAJEQN010000041">
    <property type="protein sequence ID" value="MCC2222613.1"/>
    <property type="molecule type" value="Genomic_DNA"/>
</dbReference>
<protein>
    <submittedName>
        <fullName evidence="9">AzlC family ABC transporter permease</fullName>
    </submittedName>
</protein>
<evidence type="ECO:0000256" key="4">
    <source>
        <dbReference type="ARBA" id="ARBA00022475"/>
    </source>
</evidence>
<dbReference type="PANTHER" id="PTHR34979">
    <property type="entry name" value="INNER MEMBRANE PROTEIN YGAZ"/>
    <property type="match status" value="1"/>
</dbReference>
<keyword evidence="6 8" id="KW-1133">Transmembrane helix</keyword>
<dbReference type="PANTHER" id="PTHR34979:SF1">
    <property type="entry name" value="INNER MEMBRANE PROTEIN YGAZ"/>
    <property type="match status" value="1"/>
</dbReference>
<keyword evidence="10" id="KW-1185">Reference proteome</keyword>
<reference evidence="9 10" key="1">
    <citation type="submission" date="2021-10" db="EMBL/GenBank/DDBJ databases">
        <title>Anaerobic single-cell dispensing facilitates the cultivation of human gut bacteria.</title>
        <authorList>
            <person name="Afrizal A."/>
        </authorList>
    </citation>
    <scope>NUCLEOTIDE SEQUENCE [LARGE SCALE GENOMIC DNA]</scope>
    <source>
        <strain evidence="9 10">CLA-AA-H224</strain>
    </source>
</reference>
<evidence type="ECO:0000256" key="8">
    <source>
        <dbReference type="SAM" id="Phobius"/>
    </source>
</evidence>
<dbReference type="GO" id="GO:0005886">
    <property type="term" value="C:plasma membrane"/>
    <property type="evidence" value="ECO:0007669"/>
    <property type="project" value="UniProtKB-SubCell"/>
</dbReference>
<gene>
    <name evidence="9" type="ORF">LKD48_13410</name>
</gene>
<dbReference type="Pfam" id="PF03591">
    <property type="entry name" value="AzlC"/>
    <property type="match status" value="1"/>
</dbReference>
<evidence type="ECO:0000256" key="7">
    <source>
        <dbReference type="ARBA" id="ARBA00023136"/>
    </source>
</evidence>
<feature type="transmembrane region" description="Helical" evidence="8">
    <location>
        <begin position="156"/>
        <end position="176"/>
    </location>
</feature>
<evidence type="ECO:0000256" key="6">
    <source>
        <dbReference type="ARBA" id="ARBA00022989"/>
    </source>
</evidence>
<dbReference type="AlphaFoldDB" id="A0AAE3E6K0"/>
<feature type="transmembrane region" description="Helical" evidence="8">
    <location>
        <begin position="127"/>
        <end position="150"/>
    </location>
</feature>
<accession>A0AAE3E6K0</accession>
<comment type="caution">
    <text evidence="9">The sequence shown here is derived from an EMBL/GenBank/DDBJ whole genome shotgun (WGS) entry which is preliminary data.</text>
</comment>
<evidence type="ECO:0000313" key="10">
    <source>
        <dbReference type="Proteomes" id="UP001198200"/>
    </source>
</evidence>
<feature type="transmembrane region" description="Helical" evidence="8">
    <location>
        <begin position="183"/>
        <end position="203"/>
    </location>
</feature>
<keyword evidence="4" id="KW-1003">Cell membrane</keyword>
<organism evidence="9 10">
    <name type="scientific">Anthropogastromicrobium aceti</name>
    <dbReference type="NCBI Taxonomy" id="2981768"/>
    <lineage>
        <taxon>Bacteria</taxon>
        <taxon>Bacillati</taxon>
        <taxon>Bacillota</taxon>
        <taxon>Clostridia</taxon>
        <taxon>Lachnospirales</taxon>
        <taxon>Lachnospiraceae</taxon>
        <taxon>Anthropogastromicrobium</taxon>
    </lineage>
</organism>
<keyword evidence="5 8" id="KW-0812">Transmembrane</keyword>
<evidence type="ECO:0000256" key="3">
    <source>
        <dbReference type="ARBA" id="ARBA00022448"/>
    </source>
</evidence>
<feature type="transmembrane region" description="Helical" evidence="8">
    <location>
        <begin position="209"/>
        <end position="230"/>
    </location>
</feature>
<sequence>MSNKRAFSKGMYDSIPIALAYFAVAFSLGIMARKAGLTPFQGFLSSMLNHASAGEYAEFTVIEAGAPYIEMALVILITNARYLLMSCALSQRFAPDAQLIHRVLVGFGITDEIFGISIARPGNVNPFYTYGAMALALPAWSSATAIGIVAGNILPASAVSALSVALYGMFLAIVIPPTKKNKVLGGVVLISFVFSGLFTWLPVTKTLSASMRTIILTIVIAGAAAVLFPVKDETQEGDKNYAA</sequence>
<comment type="similarity">
    <text evidence="2">Belongs to the AzlC family.</text>
</comment>